<evidence type="ECO:0000256" key="2">
    <source>
        <dbReference type="SAM" id="SignalP"/>
    </source>
</evidence>
<proteinExistence type="predicted"/>
<reference evidence="5" key="1">
    <citation type="submission" date="2024-02" db="UniProtKB">
        <authorList>
            <consortium name="WormBaseParasite"/>
        </authorList>
    </citation>
    <scope>IDENTIFICATION</scope>
</reference>
<evidence type="ECO:0000259" key="3">
    <source>
        <dbReference type="Pfam" id="PF16469"/>
    </source>
</evidence>
<sequence>MRSLLVLPLLVCLASAASVRVRRDHHEGHEAHDYSVDTLIAKVLPWLSEEQKTTLKGLENDKDALLTKVEEYFKGHDKKGEAADQLIKACKHIITDAIGDENASQIKKLKESGAGLDAIEAKVDTFLEAATDSEAKKVAVKVKPSCKKVFQWKHAEAATAAAARVRRDHHEGHEAHDYSVDTLIAKVLPWLSEEQKTTLKGLENDKDALLTKVEEYFKGHDKKGEAADQLIKACKHIITDAIGDENASQIKKLKESGAGLDAVEAKVDTFLEAATDSEAKKVALKVKPSCKKVFQWKHAEAAATAGRKRREVTYNLDLALDKVLTWLSAEQKTALKALENDKDALFKKVDEYFQEISGDSKKEAVNKVKEACKHIFGTAIGEEKVGEVKKLKEAGASYDDIEKKVGELLEAAAASPAKTTAEQAKPWCTKAFKWQATQ</sequence>
<dbReference type="Proteomes" id="UP000887575">
    <property type="component" value="Unassembled WGS sequence"/>
</dbReference>
<keyword evidence="4" id="KW-1185">Reference proteome</keyword>
<feature type="domain" description="Polyprotein allergen nematode" evidence="3">
    <location>
        <begin position="36"/>
        <end position="150"/>
    </location>
</feature>
<keyword evidence="1" id="KW-0175">Coiled coil</keyword>
<name>A0AAF3JC09_9BILA</name>
<dbReference type="AlphaFoldDB" id="A0AAF3JC09"/>
<feature type="domain" description="Polyprotein allergen nematode" evidence="3">
    <location>
        <begin position="180"/>
        <end position="294"/>
    </location>
</feature>
<feature type="signal peptide" evidence="2">
    <location>
        <begin position="1"/>
        <end position="16"/>
    </location>
</feature>
<dbReference type="InterPro" id="IPR032487">
    <property type="entry name" value="ABA-1_nematode"/>
</dbReference>
<organism evidence="4 5">
    <name type="scientific">Mesorhabditis belari</name>
    <dbReference type="NCBI Taxonomy" id="2138241"/>
    <lineage>
        <taxon>Eukaryota</taxon>
        <taxon>Metazoa</taxon>
        <taxon>Ecdysozoa</taxon>
        <taxon>Nematoda</taxon>
        <taxon>Chromadorea</taxon>
        <taxon>Rhabditida</taxon>
        <taxon>Rhabditina</taxon>
        <taxon>Rhabditomorpha</taxon>
        <taxon>Rhabditoidea</taxon>
        <taxon>Rhabditidae</taxon>
        <taxon>Mesorhabditinae</taxon>
        <taxon>Mesorhabditis</taxon>
    </lineage>
</organism>
<dbReference type="Gene3D" id="1.10.533.30">
    <property type="entry name" value="Nematode polyprotein allergen ABA-1"/>
    <property type="match status" value="3"/>
</dbReference>
<feature type="chain" id="PRO_5042260000" evidence="2">
    <location>
        <begin position="17"/>
        <end position="438"/>
    </location>
</feature>
<evidence type="ECO:0000256" key="1">
    <source>
        <dbReference type="SAM" id="Coils"/>
    </source>
</evidence>
<dbReference type="Pfam" id="PF16469">
    <property type="entry name" value="NPA"/>
    <property type="match status" value="3"/>
</dbReference>
<evidence type="ECO:0000313" key="5">
    <source>
        <dbReference type="WBParaSite" id="MBELARI_LOCUS9509"/>
    </source>
</evidence>
<keyword evidence="2" id="KW-0732">Signal</keyword>
<evidence type="ECO:0000313" key="4">
    <source>
        <dbReference type="Proteomes" id="UP000887575"/>
    </source>
</evidence>
<feature type="domain" description="Polyprotein allergen nematode" evidence="3">
    <location>
        <begin position="319"/>
        <end position="431"/>
    </location>
</feature>
<dbReference type="InterPro" id="IPR038289">
    <property type="entry name" value="DVA-1_sf"/>
</dbReference>
<protein>
    <submittedName>
        <fullName evidence="5">Polyprotein allergen nematode domain-containing protein</fullName>
    </submittedName>
</protein>
<dbReference type="WBParaSite" id="MBELARI_LOCUS9509">
    <property type="protein sequence ID" value="MBELARI_LOCUS9509"/>
    <property type="gene ID" value="MBELARI_LOCUS9509"/>
</dbReference>
<feature type="coiled-coil region" evidence="1">
    <location>
        <begin position="328"/>
        <end position="355"/>
    </location>
</feature>
<accession>A0AAF3JC09</accession>